<organism evidence="1 2">
    <name type="scientific">Crepidotus variabilis</name>
    <dbReference type="NCBI Taxonomy" id="179855"/>
    <lineage>
        <taxon>Eukaryota</taxon>
        <taxon>Fungi</taxon>
        <taxon>Dikarya</taxon>
        <taxon>Basidiomycota</taxon>
        <taxon>Agaricomycotina</taxon>
        <taxon>Agaricomycetes</taxon>
        <taxon>Agaricomycetidae</taxon>
        <taxon>Agaricales</taxon>
        <taxon>Agaricineae</taxon>
        <taxon>Crepidotaceae</taxon>
        <taxon>Crepidotus</taxon>
    </lineage>
</organism>
<name>A0A9P6BBY4_9AGAR</name>
<sequence>MEVDVDTEVGPSGSTSVGAIEELLQDLDELASDNESSHQIQMGDGEVMKRFRSKRVNFARFSMFRQLNFEPGRSAPPMGAAPRCICSGIRWS</sequence>
<evidence type="ECO:0000313" key="1">
    <source>
        <dbReference type="EMBL" id="KAF9521471.1"/>
    </source>
</evidence>
<comment type="caution">
    <text evidence="1">The sequence shown here is derived from an EMBL/GenBank/DDBJ whole genome shotgun (WGS) entry which is preliminary data.</text>
</comment>
<reference evidence="1" key="1">
    <citation type="submission" date="2020-11" db="EMBL/GenBank/DDBJ databases">
        <authorList>
            <consortium name="DOE Joint Genome Institute"/>
            <person name="Ahrendt S."/>
            <person name="Riley R."/>
            <person name="Andreopoulos W."/>
            <person name="Labutti K."/>
            <person name="Pangilinan J."/>
            <person name="Ruiz-Duenas F.J."/>
            <person name="Barrasa J.M."/>
            <person name="Sanchez-Garcia M."/>
            <person name="Camarero S."/>
            <person name="Miyauchi S."/>
            <person name="Serrano A."/>
            <person name="Linde D."/>
            <person name="Babiker R."/>
            <person name="Drula E."/>
            <person name="Ayuso-Fernandez I."/>
            <person name="Pacheco R."/>
            <person name="Padilla G."/>
            <person name="Ferreira P."/>
            <person name="Barriuso J."/>
            <person name="Kellner H."/>
            <person name="Castanera R."/>
            <person name="Alfaro M."/>
            <person name="Ramirez L."/>
            <person name="Pisabarro A.G."/>
            <person name="Kuo A."/>
            <person name="Tritt A."/>
            <person name="Lipzen A."/>
            <person name="He G."/>
            <person name="Yan M."/>
            <person name="Ng V."/>
            <person name="Cullen D."/>
            <person name="Martin F."/>
            <person name="Rosso M.-N."/>
            <person name="Henrissat B."/>
            <person name="Hibbett D."/>
            <person name="Martinez A.T."/>
            <person name="Grigoriev I.V."/>
        </authorList>
    </citation>
    <scope>NUCLEOTIDE SEQUENCE</scope>
    <source>
        <strain evidence="1">CBS 506.95</strain>
    </source>
</reference>
<dbReference type="EMBL" id="MU158052">
    <property type="protein sequence ID" value="KAF9521471.1"/>
    <property type="molecule type" value="Genomic_DNA"/>
</dbReference>
<accession>A0A9P6BBY4</accession>
<dbReference type="Proteomes" id="UP000807306">
    <property type="component" value="Unassembled WGS sequence"/>
</dbReference>
<evidence type="ECO:0000313" key="2">
    <source>
        <dbReference type="Proteomes" id="UP000807306"/>
    </source>
</evidence>
<gene>
    <name evidence="1" type="ORF">CPB83DRAFT_865484</name>
</gene>
<dbReference type="AlphaFoldDB" id="A0A9P6BBY4"/>
<dbReference type="OrthoDB" id="3261436at2759"/>
<keyword evidence="2" id="KW-1185">Reference proteome</keyword>
<proteinExistence type="predicted"/>
<protein>
    <submittedName>
        <fullName evidence="1">Uncharacterized protein</fullName>
    </submittedName>
</protein>